<dbReference type="OrthoDB" id="128043at2"/>
<dbReference type="AlphaFoldDB" id="A0A3M2LB34"/>
<accession>A0A3M2LB34</accession>
<proteinExistence type="predicted"/>
<gene>
    <name evidence="2" type="ORF">EBO15_40455</name>
</gene>
<evidence type="ECO:0000313" key="2">
    <source>
        <dbReference type="EMBL" id="RMI34717.1"/>
    </source>
</evidence>
<evidence type="ECO:0000313" key="3">
    <source>
        <dbReference type="Proteomes" id="UP000282674"/>
    </source>
</evidence>
<protein>
    <recommendedName>
        <fullName evidence="4">DUF748 domain-containing protein</fullName>
    </recommendedName>
</protein>
<comment type="caution">
    <text evidence="2">The sequence shown here is derived from an EMBL/GenBank/DDBJ whole genome shotgun (WGS) entry which is preliminary data.</text>
</comment>
<feature type="region of interest" description="Disordered" evidence="1">
    <location>
        <begin position="36"/>
        <end position="68"/>
    </location>
</feature>
<dbReference type="Proteomes" id="UP000282674">
    <property type="component" value="Unassembled WGS sequence"/>
</dbReference>
<name>A0A3M2LB34_9ACTN</name>
<dbReference type="RefSeq" id="WP_122199746.1">
    <property type="nucleotide sequence ID" value="NZ_JBHSKC010000042.1"/>
</dbReference>
<feature type="compositionally biased region" description="Basic and acidic residues" evidence="1">
    <location>
        <begin position="36"/>
        <end position="59"/>
    </location>
</feature>
<keyword evidence="3" id="KW-1185">Reference proteome</keyword>
<reference evidence="2 3" key="1">
    <citation type="submission" date="2018-10" db="EMBL/GenBank/DDBJ databases">
        <title>Isolation from soil.</title>
        <authorList>
            <person name="Hu J."/>
        </authorList>
    </citation>
    <scope>NUCLEOTIDE SEQUENCE [LARGE SCALE GENOMIC DNA]</scope>
    <source>
        <strain evidence="2 3">NEAU-Ht49</strain>
    </source>
</reference>
<evidence type="ECO:0000256" key="1">
    <source>
        <dbReference type="SAM" id="MobiDB-lite"/>
    </source>
</evidence>
<sequence length="305" mass="31774">MRTTTRVGAYVLGLAAVFGGALGIGTVTGTVGAKAETGHHMNGESGERDMNGEHGEHGGAHAGHGGGGTPGGLLITADGYTLAPQTTTVTPGVKTDFRFTVNGPDGKPVTRYTPLHGKDLHLILARRDLSGFQHLHPTAVGGGVWSVPITLTDAGTYRFFTDVQPVGAENQLTLGADVFAPGDFQPKAVPQPELTAKVDGYEVTLKGELTAGKPSPLTLTVSKDGRQVTNLDPYLEAYGHLVALRSGDLAYLHVHPEGAPGDGKTKPGPDITFDADVPSAGTYRLYLDFSHEGTVRTAEFTAVAK</sequence>
<dbReference type="EMBL" id="RFFG01000161">
    <property type="protein sequence ID" value="RMI34717.1"/>
    <property type="molecule type" value="Genomic_DNA"/>
</dbReference>
<organism evidence="2 3">
    <name type="scientific">Actinomadura harenae</name>
    <dbReference type="NCBI Taxonomy" id="2483351"/>
    <lineage>
        <taxon>Bacteria</taxon>
        <taxon>Bacillati</taxon>
        <taxon>Actinomycetota</taxon>
        <taxon>Actinomycetes</taxon>
        <taxon>Streptosporangiales</taxon>
        <taxon>Thermomonosporaceae</taxon>
        <taxon>Actinomadura</taxon>
    </lineage>
</organism>
<evidence type="ECO:0008006" key="4">
    <source>
        <dbReference type="Google" id="ProtNLM"/>
    </source>
</evidence>